<comment type="similarity">
    <text evidence="2">Belongs to the monovalent cation:proton antiporter 1 (CPA1) transporter (TC 2.A.36) family.</text>
</comment>
<protein>
    <submittedName>
        <fullName evidence="14">Na(+)/H(+) antiporter NhaP</fullName>
    </submittedName>
</protein>
<evidence type="ECO:0000256" key="12">
    <source>
        <dbReference type="SAM" id="Phobius"/>
    </source>
</evidence>
<evidence type="ECO:0000256" key="10">
    <source>
        <dbReference type="ARBA" id="ARBA00023136"/>
    </source>
</evidence>
<accession>A0A517VHN0</accession>
<dbReference type="GO" id="GO:0005886">
    <property type="term" value="C:plasma membrane"/>
    <property type="evidence" value="ECO:0007669"/>
    <property type="project" value="UniProtKB-SubCell"/>
</dbReference>
<dbReference type="PANTHER" id="PTHR10110:SF195">
    <property type="entry name" value="NA(+)_H(+) ANTIPORTER NHAS2"/>
    <property type="match status" value="1"/>
</dbReference>
<evidence type="ECO:0000256" key="8">
    <source>
        <dbReference type="ARBA" id="ARBA00023053"/>
    </source>
</evidence>
<evidence type="ECO:0000256" key="3">
    <source>
        <dbReference type="ARBA" id="ARBA00022448"/>
    </source>
</evidence>
<dbReference type="Proteomes" id="UP000316855">
    <property type="component" value="Chromosome"/>
</dbReference>
<feature type="transmembrane region" description="Helical" evidence="12">
    <location>
        <begin position="24"/>
        <end position="51"/>
    </location>
</feature>
<feature type="transmembrane region" description="Helical" evidence="12">
    <location>
        <begin position="89"/>
        <end position="110"/>
    </location>
</feature>
<proteinExistence type="inferred from homology"/>
<feature type="transmembrane region" description="Helical" evidence="12">
    <location>
        <begin position="63"/>
        <end position="83"/>
    </location>
</feature>
<dbReference type="GO" id="GO:0098719">
    <property type="term" value="P:sodium ion import across plasma membrane"/>
    <property type="evidence" value="ECO:0007669"/>
    <property type="project" value="TreeGrafter"/>
</dbReference>
<dbReference type="InterPro" id="IPR018422">
    <property type="entry name" value="Cation/H_exchanger_CPA1"/>
</dbReference>
<dbReference type="InterPro" id="IPR006153">
    <property type="entry name" value="Cation/H_exchanger_TM"/>
</dbReference>
<name>A0A517VHN0_9PLAN</name>
<reference evidence="14 15" key="1">
    <citation type="submission" date="2019-02" db="EMBL/GenBank/DDBJ databases">
        <title>Deep-cultivation of Planctomycetes and their phenomic and genomic characterization uncovers novel biology.</title>
        <authorList>
            <person name="Wiegand S."/>
            <person name="Jogler M."/>
            <person name="Boedeker C."/>
            <person name="Pinto D."/>
            <person name="Vollmers J."/>
            <person name="Rivas-Marin E."/>
            <person name="Kohn T."/>
            <person name="Peeters S.H."/>
            <person name="Heuer A."/>
            <person name="Rast P."/>
            <person name="Oberbeckmann S."/>
            <person name="Bunk B."/>
            <person name="Jeske O."/>
            <person name="Meyerdierks A."/>
            <person name="Storesund J.E."/>
            <person name="Kallscheuer N."/>
            <person name="Luecker S."/>
            <person name="Lage O.M."/>
            <person name="Pohl T."/>
            <person name="Merkel B.J."/>
            <person name="Hornburger P."/>
            <person name="Mueller R.-W."/>
            <person name="Bruemmer F."/>
            <person name="Labrenz M."/>
            <person name="Spormann A.M."/>
            <person name="Op den Camp H."/>
            <person name="Overmann J."/>
            <person name="Amann R."/>
            <person name="Jetten M.S.M."/>
            <person name="Mascher T."/>
            <person name="Medema M.H."/>
            <person name="Devos D.P."/>
            <person name="Kaster A.-K."/>
            <person name="Ovreas L."/>
            <person name="Rohde M."/>
            <person name="Galperin M.Y."/>
            <person name="Jogler C."/>
        </authorList>
    </citation>
    <scope>NUCLEOTIDE SEQUENCE [LARGE SCALE GENOMIC DNA]</scope>
    <source>
        <strain evidence="14 15">Pan161</strain>
    </source>
</reference>
<dbReference type="GO" id="GO:0015385">
    <property type="term" value="F:sodium:proton antiporter activity"/>
    <property type="evidence" value="ECO:0007669"/>
    <property type="project" value="InterPro"/>
</dbReference>
<dbReference type="GO" id="GO:0015386">
    <property type="term" value="F:potassium:proton antiporter activity"/>
    <property type="evidence" value="ECO:0007669"/>
    <property type="project" value="TreeGrafter"/>
</dbReference>
<dbReference type="EMBL" id="CP036343">
    <property type="protein sequence ID" value="QDT92524.1"/>
    <property type="molecule type" value="Genomic_DNA"/>
</dbReference>
<feature type="domain" description="Cation/H+ exchanger transmembrane" evidence="13">
    <location>
        <begin position="3"/>
        <end position="114"/>
    </location>
</feature>
<dbReference type="GO" id="GO:0051453">
    <property type="term" value="P:regulation of intracellular pH"/>
    <property type="evidence" value="ECO:0007669"/>
    <property type="project" value="TreeGrafter"/>
</dbReference>
<gene>
    <name evidence="14" type="primary">nhaP_3</name>
    <name evidence="14" type="ORF">Pan161_41920</name>
</gene>
<evidence type="ECO:0000313" key="15">
    <source>
        <dbReference type="Proteomes" id="UP000316855"/>
    </source>
</evidence>
<dbReference type="PANTHER" id="PTHR10110">
    <property type="entry name" value="SODIUM/HYDROGEN EXCHANGER"/>
    <property type="match status" value="1"/>
</dbReference>
<evidence type="ECO:0000256" key="9">
    <source>
        <dbReference type="ARBA" id="ARBA00023065"/>
    </source>
</evidence>
<dbReference type="AlphaFoldDB" id="A0A517VHN0"/>
<evidence type="ECO:0000256" key="2">
    <source>
        <dbReference type="ARBA" id="ARBA00007367"/>
    </source>
</evidence>
<evidence type="ECO:0000259" key="13">
    <source>
        <dbReference type="Pfam" id="PF00999"/>
    </source>
</evidence>
<keyword evidence="7 12" id="KW-1133">Transmembrane helix</keyword>
<keyword evidence="8" id="KW-0915">Sodium</keyword>
<evidence type="ECO:0000256" key="4">
    <source>
        <dbReference type="ARBA" id="ARBA00022449"/>
    </source>
</evidence>
<evidence type="ECO:0000256" key="6">
    <source>
        <dbReference type="ARBA" id="ARBA00022692"/>
    </source>
</evidence>
<dbReference type="KEGG" id="gax:Pan161_41920"/>
<sequence>MVINAILFVLIGLEILILHVKTDYIYASFIAILLVLAARYLSLLVPIRLLAKRLNSVPHTLTIMTWGGLRGGISIALALQMTPSMNRKLFLTVTYGVVIFSIIVQGLSIGPLARRLVTDQIATE</sequence>
<keyword evidence="15" id="KW-1185">Reference proteome</keyword>
<dbReference type="Pfam" id="PF00999">
    <property type="entry name" value="Na_H_Exchanger"/>
    <property type="match status" value="1"/>
</dbReference>
<evidence type="ECO:0000256" key="7">
    <source>
        <dbReference type="ARBA" id="ARBA00022989"/>
    </source>
</evidence>
<keyword evidence="11" id="KW-0739">Sodium transport</keyword>
<keyword evidence="4" id="KW-0050">Antiport</keyword>
<keyword evidence="6 12" id="KW-0812">Transmembrane</keyword>
<evidence type="ECO:0000256" key="11">
    <source>
        <dbReference type="ARBA" id="ARBA00023201"/>
    </source>
</evidence>
<keyword evidence="10 12" id="KW-0472">Membrane</keyword>
<keyword evidence="9" id="KW-0406">Ion transport</keyword>
<organism evidence="14 15">
    <name type="scientific">Gimesia algae</name>
    <dbReference type="NCBI Taxonomy" id="2527971"/>
    <lineage>
        <taxon>Bacteria</taxon>
        <taxon>Pseudomonadati</taxon>
        <taxon>Planctomycetota</taxon>
        <taxon>Planctomycetia</taxon>
        <taxon>Planctomycetales</taxon>
        <taxon>Planctomycetaceae</taxon>
        <taxon>Gimesia</taxon>
    </lineage>
</organism>
<evidence type="ECO:0000313" key="14">
    <source>
        <dbReference type="EMBL" id="QDT92524.1"/>
    </source>
</evidence>
<evidence type="ECO:0000256" key="5">
    <source>
        <dbReference type="ARBA" id="ARBA00022475"/>
    </source>
</evidence>
<keyword evidence="5" id="KW-1003">Cell membrane</keyword>
<keyword evidence="3" id="KW-0813">Transport</keyword>
<comment type="subcellular location">
    <subcellularLocation>
        <location evidence="1">Cell membrane</location>
        <topology evidence="1">Multi-pass membrane protein</topology>
    </subcellularLocation>
</comment>
<evidence type="ECO:0000256" key="1">
    <source>
        <dbReference type="ARBA" id="ARBA00004651"/>
    </source>
</evidence>